<reference evidence="1" key="2">
    <citation type="submission" date="2021-08" db="EMBL/GenBank/DDBJ databases">
        <authorList>
            <person name="Tani A."/>
            <person name="Ola A."/>
            <person name="Ogura Y."/>
            <person name="Katsura K."/>
            <person name="Hayashi T."/>
        </authorList>
    </citation>
    <scope>NUCLEOTIDE SEQUENCE</scope>
    <source>
        <strain evidence="1">DSM 19015</strain>
    </source>
</reference>
<reference evidence="1" key="1">
    <citation type="journal article" date="2021" name="Front. Microbiol.">
        <title>Comprehensive Comparative Genomics and Phenotyping of Methylobacterium Species.</title>
        <authorList>
            <person name="Alessa O."/>
            <person name="Ogura Y."/>
            <person name="Fujitani Y."/>
            <person name="Takami H."/>
            <person name="Hayashi T."/>
            <person name="Sahin N."/>
            <person name="Tani A."/>
        </authorList>
    </citation>
    <scope>NUCLEOTIDE SEQUENCE</scope>
    <source>
        <strain evidence="1">DSM 19015</strain>
    </source>
</reference>
<proteinExistence type="predicted"/>
<keyword evidence="2" id="KW-1185">Reference proteome</keyword>
<name>A0ABQ4S852_9HYPH</name>
<evidence type="ECO:0000313" key="1">
    <source>
        <dbReference type="EMBL" id="GJD98039.1"/>
    </source>
</evidence>
<dbReference type="EMBL" id="BPQP01000149">
    <property type="protein sequence ID" value="GJD98039.1"/>
    <property type="molecule type" value="Genomic_DNA"/>
</dbReference>
<comment type="caution">
    <text evidence="1">The sequence shown here is derived from an EMBL/GenBank/DDBJ whole genome shotgun (WGS) entry which is preliminary data.</text>
</comment>
<evidence type="ECO:0000313" key="2">
    <source>
        <dbReference type="Proteomes" id="UP001055125"/>
    </source>
</evidence>
<dbReference type="Proteomes" id="UP001055125">
    <property type="component" value="Unassembled WGS sequence"/>
</dbReference>
<accession>A0ABQ4S852</accession>
<protein>
    <submittedName>
        <fullName evidence="1">Uncharacterized protein</fullName>
    </submittedName>
</protein>
<organism evidence="1 2">
    <name type="scientific">Methylobacterium iners</name>
    <dbReference type="NCBI Taxonomy" id="418707"/>
    <lineage>
        <taxon>Bacteria</taxon>
        <taxon>Pseudomonadati</taxon>
        <taxon>Pseudomonadota</taxon>
        <taxon>Alphaproteobacteria</taxon>
        <taxon>Hyphomicrobiales</taxon>
        <taxon>Methylobacteriaceae</taxon>
        <taxon>Methylobacterium</taxon>
    </lineage>
</organism>
<gene>
    <name evidence="1" type="ORF">OCOJLMKI_5278</name>
</gene>
<sequence>MAPLTPLQRSLFWDTPNNWVSMPDEWHAGTVFLRLVERGFVEMHERRRSYSALSVGPGPNGGHYWQTRRTEAGRQAIASPPQPEYPDIR</sequence>